<evidence type="ECO:0000256" key="6">
    <source>
        <dbReference type="ARBA" id="ARBA00022777"/>
    </source>
</evidence>
<sequence>GDVKRFTRMLLECSSNDRLCVVREYQTEVIVVPVLLVGFFVILLTVILWLHCRGLRAKQQQQQQQSASPAHQVNTRNQQESSSTESHYIQLSETSVEALLNSASWALKDLEIPREKLSAGTLQLIKDGRYGSIYRAQLETGNPGRSKSVVLKALRGQACPQEVKDFLGRIKFHQNLGHHENLVELVGCCVDQLPLYMVMEDVSLGDLLTFLWRCRKDVMTMDGIPYDLTERQVYEVGQQVAAALAYLEQKKLFHGDIAARNVLLHHNFTAKLCGLGLAYETHKNGANSVTQVVPVKWQAPEQLLKKPASIKADIWSFGILLYEMITLGAPPYPEVPPPDILSYLQRQNIMKQPSSCQQTMYSIMKSCWQWNAAKRPSPAGLLQALRTALKTSNDHTVLQVPELVVPELYAEIAGVDLHSLVTEYTIL</sequence>
<evidence type="ECO:0000256" key="13">
    <source>
        <dbReference type="ARBA" id="ARBA00077789"/>
    </source>
</evidence>
<dbReference type="Pfam" id="PF07714">
    <property type="entry name" value="PK_Tyr_Ser-Thr"/>
    <property type="match status" value="1"/>
</dbReference>
<dbReference type="OrthoDB" id="4062651at2759"/>
<keyword evidence="6 20" id="KW-0418">Kinase</keyword>
<evidence type="ECO:0000256" key="9">
    <source>
        <dbReference type="ARBA" id="ARBA00023136"/>
    </source>
</evidence>
<feature type="active site" description="Proton acceptor" evidence="14">
    <location>
        <position position="256"/>
    </location>
</feature>
<proteinExistence type="predicted"/>
<keyword evidence="16" id="KW-0479">Metal-binding</keyword>
<dbReference type="GO" id="GO:0007169">
    <property type="term" value="P:cell surface receptor protein tyrosine kinase signaling pathway"/>
    <property type="evidence" value="ECO:0007669"/>
    <property type="project" value="TreeGrafter"/>
</dbReference>
<organism evidence="20 21">
    <name type="scientific">Eubucco bourcierii</name>
    <name type="common">red-headed barbet</name>
    <dbReference type="NCBI Taxonomy" id="91767"/>
    <lineage>
        <taxon>Eukaryota</taxon>
        <taxon>Metazoa</taxon>
        <taxon>Chordata</taxon>
        <taxon>Craniata</taxon>
        <taxon>Vertebrata</taxon>
        <taxon>Euteleostomi</taxon>
        <taxon>Archelosauria</taxon>
        <taxon>Archosauria</taxon>
        <taxon>Dinosauria</taxon>
        <taxon>Saurischia</taxon>
        <taxon>Theropoda</taxon>
        <taxon>Coelurosauria</taxon>
        <taxon>Aves</taxon>
        <taxon>Neognathae</taxon>
        <taxon>Neoaves</taxon>
        <taxon>Telluraves</taxon>
        <taxon>Coraciimorphae</taxon>
        <taxon>Piciformes</taxon>
        <taxon>Ramphastidae</taxon>
        <taxon>Eubucco</taxon>
    </lineage>
</organism>
<dbReference type="GO" id="GO:0005524">
    <property type="term" value="F:ATP binding"/>
    <property type="evidence" value="ECO:0007669"/>
    <property type="project" value="UniProtKB-KW"/>
</dbReference>
<dbReference type="GO" id="GO:0046872">
    <property type="term" value="F:metal ion binding"/>
    <property type="evidence" value="ECO:0007669"/>
    <property type="project" value="UniProtKB-KW"/>
</dbReference>
<evidence type="ECO:0000256" key="1">
    <source>
        <dbReference type="ARBA" id="ARBA00004167"/>
    </source>
</evidence>
<evidence type="ECO:0000256" key="12">
    <source>
        <dbReference type="ARBA" id="ARBA00077455"/>
    </source>
</evidence>
<keyword evidence="16" id="KW-0460">Magnesium</keyword>
<keyword evidence="21" id="KW-1185">Reference proteome</keyword>
<dbReference type="PRINTS" id="PR00109">
    <property type="entry name" value="TYRKINASE"/>
</dbReference>
<keyword evidence="9 18" id="KW-0472">Membrane</keyword>
<keyword evidence="10" id="KW-0829">Tyrosine-protein kinase</keyword>
<evidence type="ECO:0000256" key="18">
    <source>
        <dbReference type="SAM" id="Phobius"/>
    </source>
</evidence>
<feature type="binding site" evidence="15">
    <location>
        <position position="260"/>
    </location>
    <ligand>
        <name>ATP</name>
        <dbReference type="ChEBI" id="CHEBI:30616"/>
    </ligand>
</feature>
<dbReference type="GO" id="GO:0004715">
    <property type="term" value="F:non-membrane spanning protein tyrosine kinase activity"/>
    <property type="evidence" value="ECO:0007669"/>
    <property type="project" value="UniProtKB-EC"/>
</dbReference>
<evidence type="ECO:0000256" key="5">
    <source>
        <dbReference type="ARBA" id="ARBA00022741"/>
    </source>
</evidence>
<evidence type="ECO:0000256" key="15">
    <source>
        <dbReference type="PIRSR" id="PIRSR000615-2"/>
    </source>
</evidence>
<dbReference type="InterPro" id="IPR000719">
    <property type="entry name" value="Prot_kinase_dom"/>
</dbReference>
<evidence type="ECO:0000256" key="17">
    <source>
        <dbReference type="SAM" id="MobiDB-lite"/>
    </source>
</evidence>
<dbReference type="GO" id="GO:0005886">
    <property type="term" value="C:plasma membrane"/>
    <property type="evidence" value="ECO:0007669"/>
    <property type="project" value="TreeGrafter"/>
</dbReference>
<keyword evidence="8 18" id="KW-1133">Transmembrane helix</keyword>
<evidence type="ECO:0000256" key="10">
    <source>
        <dbReference type="ARBA" id="ARBA00023137"/>
    </source>
</evidence>
<dbReference type="FunFam" id="1.10.510.10:FF:000450">
    <property type="entry name" value="Tyrosine-protein kinase STYK1"/>
    <property type="match status" value="1"/>
</dbReference>
<dbReference type="AlphaFoldDB" id="A0A7K8X3R1"/>
<feature type="transmembrane region" description="Helical" evidence="18">
    <location>
        <begin position="29"/>
        <end position="50"/>
    </location>
</feature>
<evidence type="ECO:0000313" key="21">
    <source>
        <dbReference type="Proteomes" id="UP000583613"/>
    </source>
</evidence>
<evidence type="ECO:0000256" key="11">
    <source>
        <dbReference type="ARBA" id="ARBA00069128"/>
    </source>
</evidence>
<dbReference type="InterPro" id="IPR011009">
    <property type="entry name" value="Kinase-like_dom_sf"/>
</dbReference>
<evidence type="ECO:0000256" key="16">
    <source>
        <dbReference type="PIRSR" id="PIRSR000615-3"/>
    </source>
</evidence>
<dbReference type="SUPFAM" id="SSF56112">
    <property type="entry name" value="Protein kinase-like (PK-like)"/>
    <property type="match status" value="1"/>
</dbReference>
<dbReference type="GO" id="GO:0043235">
    <property type="term" value="C:receptor complex"/>
    <property type="evidence" value="ECO:0007669"/>
    <property type="project" value="TreeGrafter"/>
</dbReference>
<keyword evidence="7 15" id="KW-0067">ATP-binding</keyword>
<evidence type="ECO:0000256" key="4">
    <source>
        <dbReference type="ARBA" id="ARBA00022692"/>
    </source>
</evidence>
<evidence type="ECO:0000256" key="8">
    <source>
        <dbReference type="ARBA" id="ARBA00022989"/>
    </source>
</evidence>
<evidence type="ECO:0000256" key="14">
    <source>
        <dbReference type="PIRSR" id="PIRSR000615-1"/>
    </source>
</evidence>
<evidence type="ECO:0000256" key="2">
    <source>
        <dbReference type="ARBA" id="ARBA00011903"/>
    </source>
</evidence>
<evidence type="ECO:0000313" key="20">
    <source>
        <dbReference type="EMBL" id="NXF85752.1"/>
    </source>
</evidence>
<dbReference type="Proteomes" id="UP000583613">
    <property type="component" value="Unassembled WGS sequence"/>
</dbReference>
<dbReference type="EMBL" id="VWZE01002446">
    <property type="protein sequence ID" value="NXF85752.1"/>
    <property type="molecule type" value="Genomic_DNA"/>
</dbReference>
<comment type="caution">
    <text evidence="20">The sequence shown here is derived from an EMBL/GenBank/DDBJ whole genome shotgun (WGS) entry which is preliminary data.</text>
</comment>
<keyword evidence="4 18" id="KW-0812">Transmembrane</keyword>
<feature type="domain" description="Protein kinase" evidence="19">
    <location>
        <begin position="119"/>
        <end position="398"/>
    </location>
</feature>
<feature type="non-terminal residue" evidence="20">
    <location>
        <position position="1"/>
    </location>
</feature>
<feature type="non-terminal residue" evidence="20">
    <location>
        <position position="427"/>
    </location>
</feature>
<dbReference type="PANTHER" id="PTHR24416:SF631">
    <property type="entry name" value="SERINE_THREONINE_TYROSINE KINASE 1"/>
    <property type="match status" value="1"/>
</dbReference>
<dbReference type="InterPro" id="IPR050122">
    <property type="entry name" value="RTK"/>
</dbReference>
<keyword evidence="3" id="KW-0808">Transferase</keyword>
<comment type="subcellular location">
    <subcellularLocation>
        <location evidence="1">Membrane</location>
        <topology evidence="1">Single-pass membrane protein</topology>
    </subcellularLocation>
</comment>
<dbReference type="PROSITE" id="PS00109">
    <property type="entry name" value="PROTEIN_KINASE_TYR"/>
    <property type="match status" value="1"/>
</dbReference>
<feature type="compositionally biased region" description="Polar residues" evidence="17">
    <location>
        <begin position="66"/>
        <end position="86"/>
    </location>
</feature>
<dbReference type="Gene3D" id="1.10.510.10">
    <property type="entry name" value="Transferase(Phosphotransferase) domain 1"/>
    <property type="match status" value="1"/>
</dbReference>
<name>A0A7K8X3R1_9PICI</name>
<accession>A0A7K8X3R1</accession>
<keyword evidence="5 15" id="KW-0547">Nucleotide-binding</keyword>
<protein>
    <recommendedName>
        <fullName evidence="11">Tyrosine-protein kinase STYK1</fullName>
        <ecNumber evidence="2">2.7.10.2</ecNumber>
    </recommendedName>
    <alternativeName>
        <fullName evidence="13">Novel oncogene with kinase domain</fullName>
    </alternativeName>
    <alternativeName>
        <fullName evidence="12">Serine/threonine/tyrosine kinase 1</fullName>
    </alternativeName>
</protein>
<dbReference type="GO" id="GO:0004714">
    <property type="term" value="F:transmembrane receptor protein tyrosine kinase activity"/>
    <property type="evidence" value="ECO:0007669"/>
    <property type="project" value="TreeGrafter"/>
</dbReference>
<feature type="binding site" evidence="16">
    <location>
        <position position="261"/>
    </location>
    <ligand>
        <name>Mg(2+)</name>
        <dbReference type="ChEBI" id="CHEBI:18420"/>
    </ligand>
</feature>
<dbReference type="PANTHER" id="PTHR24416">
    <property type="entry name" value="TYROSINE-PROTEIN KINASE RECEPTOR"/>
    <property type="match status" value="1"/>
</dbReference>
<reference evidence="20 21" key="1">
    <citation type="submission" date="2019-09" db="EMBL/GenBank/DDBJ databases">
        <title>Bird 10,000 Genomes (B10K) Project - Family phase.</title>
        <authorList>
            <person name="Zhang G."/>
        </authorList>
    </citation>
    <scope>NUCLEOTIDE SEQUENCE [LARGE SCALE GENOMIC DNA]</scope>
    <source>
        <strain evidence="20">B10K-DU-001-04</strain>
        <tissue evidence="20">Muscle</tissue>
    </source>
</reference>
<evidence type="ECO:0000259" key="19">
    <source>
        <dbReference type="PROSITE" id="PS50011"/>
    </source>
</evidence>
<dbReference type="FunFam" id="3.30.200.20:FF:000442">
    <property type="entry name" value="Serine/threonine/tyrosine kinase 1"/>
    <property type="match status" value="1"/>
</dbReference>
<dbReference type="InterPro" id="IPR008266">
    <property type="entry name" value="Tyr_kinase_AS"/>
</dbReference>
<dbReference type="Gene3D" id="3.30.200.20">
    <property type="entry name" value="Phosphorylase Kinase, domain 1"/>
    <property type="match status" value="1"/>
</dbReference>
<dbReference type="EC" id="2.7.10.2" evidence="2"/>
<dbReference type="InterPro" id="IPR001245">
    <property type="entry name" value="Ser-Thr/Tyr_kinase_cat_dom"/>
</dbReference>
<feature type="region of interest" description="Disordered" evidence="17">
    <location>
        <begin position="61"/>
        <end position="86"/>
    </location>
</feature>
<evidence type="ECO:0000256" key="7">
    <source>
        <dbReference type="ARBA" id="ARBA00022840"/>
    </source>
</evidence>
<gene>
    <name evidence="20" type="primary">Styk1</name>
    <name evidence="20" type="ORF">EUBBOU_R01483</name>
</gene>
<dbReference type="PROSITE" id="PS50011">
    <property type="entry name" value="PROTEIN_KINASE_DOM"/>
    <property type="match status" value="1"/>
</dbReference>
<evidence type="ECO:0000256" key="3">
    <source>
        <dbReference type="ARBA" id="ARBA00022679"/>
    </source>
</evidence>